<dbReference type="Gene3D" id="3.40.50.150">
    <property type="entry name" value="Vaccinia Virus protein VP39"/>
    <property type="match status" value="1"/>
</dbReference>
<dbReference type="SUPFAM" id="SSF53335">
    <property type="entry name" value="S-adenosyl-L-methionine-dependent methyltransferases"/>
    <property type="match status" value="1"/>
</dbReference>
<evidence type="ECO:0000256" key="1">
    <source>
        <dbReference type="SAM" id="MobiDB-lite"/>
    </source>
</evidence>
<evidence type="ECO:0000259" key="2">
    <source>
        <dbReference type="Pfam" id="PF13649"/>
    </source>
</evidence>
<feature type="region of interest" description="Disordered" evidence="1">
    <location>
        <begin position="1"/>
        <end position="28"/>
    </location>
</feature>
<dbReference type="CDD" id="cd02440">
    <property type="entry name" value="AdoMet_MTases"/>
    <property type="match status" value="1"/>
</dbReference>
<organism evidence="3 4">
    <name type="scientific">Labilithrix luteola</name>
    <dbReference type="NCBI Taxonomy" id="1391654"/>
    <lineage>
        <taxon>Bacteria</taxon>
        <taxon>Pseudomonadati</taxon>
        <taxon>Myxococcota</taxon>
        <taxon>Polyangia</taxon>
        <taxon>Polyangiales</taxon>
        <taxon>Labilitrichaceae</taxon>
        <taxon>Labilithrix</taxon>
    </lineage>
</organism>
<keyword evidence="4" id="KW-1185">Reference proteome</keyword>
<dbReference type="InterPro" id="IPR041698">
    <property type="entry name" value="Methyltransf_25"/>
</dbReference>
<evidence type="ECO:0000313" key="3">
    <source>
        <dbReference type="EMBL" id="AKV04463.1"/>
    </source>
</evidence>
<proteinExistence type="predicted"/>
<dbReference type="RefSeq" id="WP_205634006.1">
    <property type="nucleotide sequence ID" value="NZ_CP012333.1"/>
</dbReference>
<dbReference type="InterPro" id="IPR029063">
    <property type="entry name" value="SAM-dependent_MTases_sf"/>
</dbReference>
<dbReference type="PANTHER" id="PTHR12843">
    <property type="entry name" value="PROTEIN-LYSINE N-METHYLTRANSFERASE METTL10"/>
    <property type="match status" value="1"/>
</dbReference>
<dbReference type="Pfam" id="PF13649">
    <property type="entry name" value="Methyltransf_25"/>
    <property type="match status" value="1"/>
</dbReference>
<name>A0A0K1QFG4_9BACT</name>
<gene>
    <name evidence="3" type="ORF">AKJ09_11126</name>
</gene>
<reference evidence="3 4" key="1">
    <citation type="submission" date="2015-08" db="EMBL/GenBank/DDBJ databases">
        <authorList>
            <person name="Babu N.S."/>
            <person name="Beckwith C.J."/>
            <person name="Beseler K.G."/>
            <person name="Brison A."/>
            <person name="Carone J.V."/>
            <person name="Caskin T.P."/>
            <person name="Diamond M."/>
            <person name="Durham M.E."/>
            <person name="Foxe J.M."/>
            <person name="Go M."/>
            <person name="Henderson B.A."/>
            <person name="Jones I.B."/>
            <person name="McGettigan J.A."/>
            <person name="Micheletti S.J."/>
            <person name="Nasrallah M.E."/>
            <person name="Ortiz D."/>
            <person name="Piller C.R."/>
            <person name="Privatt S.R."/>
            <person name="Schneider S.L."/>
            <person name="Sharp S."/>
            <person name="Smith T.C."/>
            <person name="Stanton J.D."/>
            <person name="Ullery H.E."/>
            <person name="Wilson R.J."/>
            <person name="Serrano M.G."/>
            <person name="Buck G."/>
            <person name="Lee V."/>
            <person name="Wang Y."/>
            <person name="Carvalho R."/>
            <person name="Voegtly L."/>
            <person name="Shi R."/>
            <person name="Duckworth R."/>
            <person name="Johnson A."/>
            <person name="Loviza R."/>
            <person name="Walstead R."/>
            <person name="Shah Z."/>
            <person name="Kiflezghi M."/>
            <person name="Wade K."/>
            <person name="Ball S.L."/>
            <person name="Bradley K.W."/>
            <person name="Asai D.J."/>
            <person name="Bowman C.A."/>
            <person name="Russell D.A."/>
            <person name="Pope W.H."/>
            <person name="Jacobs-Sera D."/>
            <person name="Hendrix R.W."/>
            <person name="Hatfull G.F."/>
        </authorList>
    </citation>
    <scope>NUCLEOTIDE SEQUENCE [LARGE SCALE GENOMIC DNA]</scope>
    <source>
        <strain evidence="3 4">DSM 27648</strain>
    </source>
</reference>
<dbReference type="AlphaFoldDB" id="A0A0K1QFG4"/>
<protein>
    <recommendedName>
        <fullName evidence="2">Methyltransferase domain-containing protein</fullName>
    </recommendedName>
</protein>
<feature type="domain" description="Methyltransferase" evidence="2">
    <location>
        <begin position="70"/>
        <end position="165"/>
    </location>
</feature>
<dbReference type="EMBL" id="CP012333">
    <property type="protein sequence ID" value="AKV04463.1"/>
    <property type="molecule type" value="Genomic_DNA"/>
</dbReference>
<dbReference type="KEGG" id="llu:AKJ09_11126"/>
<dbReference type="Proteomes" id="UP000064967">
    <property type="component" value="Chromosome"/>
</dbReference>
<evidence type="ECO:0000313" key="4">
    <source>
        <dbReference type="Proteomes" id="UP000064967"/>
    </source>
</evidence>
<accession>A0A0K1QFG4</accession>
<dbReference type="STRING" id="1391654.AKJ09_11126"/>
<sequence length="230" mass="25600">MKPPSSPSPNQAPAFAAVLDDSHPHPDERRAHWEKVFGEKDEAEVSWFQTRPAMSLDFIRRTGANPSAKIVDVGGGASRLVDELIDAGYADIVVVDIAAAALAKARARLAERTGRVQWVVSDIAQWQPEAAFDVWHDRAVFHFMVQPEDRDAYLTTMRRALKRGGHAIIATFGSNGPERCSGLVVQRYEPETLEAVLGPDFRRIESMHEEHVTPAGKVQAFQFSLFERVQ</sequence>
<dbReference type="PANTHER" id="PTHR12843:SF5">
    <property type="entry name" value="EEF1A LYSINE METHYLTRANSFERASE 2"/>
    <property type="match status" value="1"/>
</dbReference>